<proteinExistence type="inferred from homology"/>
<evidence type="ECO:0000256" key="5">
    <source>
        <dbReference type="ARBA" id="ARBA00022989"/>
    </source>
</evidence>
<evidence type="ECO:0000256" key="1">
    <source>
        <dbReference type="ARBA" id="ARBA00004651"/>
    </source>
</evidence>
<dbReference type="InterPro" id="IPR003838">
    <property type="entry name" value="ABC3_permease_C"/>
</dbReference>
<keyword evidence="3" id="KW-1003">Cell membrane</keyword>
<feature type="domain" description="ABC3 transporter permease C-terminal" evidence="8">
    <location>
        <begin position="621"/>
        <end position="721"/>
    </location>
</feature>
<dbReference type="PANTHER" id="PTHR30489">
    <property type="entry name" value="LIPOPROTEIN-RELEASING SYSTEM TRANSMEMBRANE PROTEIN LOLE"/>
    <property type="match status" value="1"/>
</dbReference>
<feature type="domain" description="ABC3 transporter permease C-terminal" evidence="8">
    <location>
        <begin position="206"/>
        <end position="319"/>
    </location>
</feature>
<feature type="transmembrane region" description="Helical" evidence="7">
    <location>
        <begin position="667"/>
        <end position="691"/>
    </location>
</feature>
<keyword evidence="6 7" id="KW-0472">Membrane</keyword>
<keyword evidence="10" id="KW-1185">Reference proteome</keyword>
<dbReference type="AlphaFoldDB" id="A0A7I8DJ58"/>
<name>A0A7I8DJ58_9FIRM</name>
<sequence length="740" mass="83837">MANFSVSINKSYTENLHKEYGDFDMLLTYENYQDISQEIVNDIKTINGVNKTAQGRTSDQLKIKSNNVYALGVEDNDMMKSRYHYNISLNDNVIVINTVLADILQCKAGDSFKISGVNIQVKEIIKNGTLSNTRVAMAIMSLDTLAKLTGESSQANFLMIKAKKGVEINQLSNEILRIDSELKPNIVEKDPFYKKSIESFTIFIIALILSVVIVVSLFLISIFRGFLYKYHHDMAILRAIGGKPKQIVEIFAYVAIFLSVLAGILGYFITYLMNKTIYSKVFSKMDFIDSKVKFYLLYSLGLTVLIIVIILFVLVFSMLKSAKVLPIVAIQQNEIAKIGKIKTKKQKIKRKNLNHFIKFIDRDLYIAIKMISAKMKENITIILTIMMIIVLSFVGSSLSNIIKANNSNYLKNQYLTDIVVSSSSFLSYSETMQIYENMKNGKDLKVSIVLTNGDKMTIGGQPISYLMADLAAMEGQGIIKNKIQDKNRLIISKELAKKLGVKVGDYIDVITPGKYKYDQNGFRLGFLEKPTKHKLGVSSIVSREKLYYRDAYVDIQLNDFLQDMMGMNCIYISGNLEIANNLLQDLKIKYPNIVWSNYNEMVANSNKAINQRYAMFEVVTGALVVVAGLGWFTSIRSIILSRKREYCILRIQGVSTRRLKKIISIQILLYLFAGIIGGVLIGSAFLFLILYREVKILTLLIDWRLTFVIVLYLLFLCLLLIPLVNKISSGKSVIRDFVKV</sequence>
<protein>
    <recommendedName>
        <fullName evidence="8">ABC3 transporter permease C-terminal domain-containing protein</fullName>
    </recommendedName>
</protein>
<keyword evidence="4 7" id="KW-0812">Transmembrane</keyword>
<evidence type="ECO:0000313" key="10">
    <source>
        <dbReference type="Proteomes" id="UP000515703"/>
    </source>
</evidence>
<feature type="transmembrane region" description="Helical" evidence="7">
    <location>
        <begin position="703"/>
        <end position="725"/>
    </location>
</feature>
<evidence type="ECO:0000313" key="9">
    <source>
        <dbReference type="EMBL" id="BCJ98352.1"/>
    </source>
</evidence>
<dbReference type="Pfam" id="PF02687">
    <property type="entry name" value="FtsX"/>
    <property type="match status" value="2"/>
</dbReference>
<dbReference type="PANTHER" id="PTHR30489:SF0">
    <property type="entry name" value="LIPOPROTEIN-RELEASING SYSTEM TRANSMEMBRANE PROTEIN LOLE"/>
    <property type="match status" value="1"/>
</dbReference>
<dbReference type="InterPro" id="IPR051447">
    <property type="entry name" value="Lipoprotein-release_system"/>
</dbReference>
<gene>
    <name evidence="9" type="ORF">bsdcttw_13930</name>
</gene>
<evidence type="ECO:0000256" key="7">
    <source>
        <dbReference type="SAM" id="Phobius"/>
    </source>
</evidence>
<dbReference type="GO" id="GO:0098797">
    <property type="term" value="C:plasma membrane protein complex"/>
    <property type="evidence" value="ECO:0007669"/>
    <property type="project" value="TreeGrafter"/>
</dbReference>
<dbReference type="Proteomes" id="UP000515703">
    <property type="component" value="Chromosome"/>
</dbReference>
<reference evidence="9 10" key="1">
    <citation type="submission" date="2020-08" db="EMBL/GenBank/DDBJ databases">
        <title>Draft genome sequencing of an Anaerocolumna strain isolated from anoxic soil subjected to BSD treatment.</title>
        <authorList>
            <person name="Uek A."/>
            <person name="Tonouchi A."/>
        </authorList>
    </citation>
    <scope>NUCLEOTIDE SEQUENCE [LARGE SCALE GENOMIC DNA]</scope>
    <source>
        <strain evidence="9 10">CTTW</strain>
    </source>
</reference>
<feature type="transmembrane region" description="Helical" evidence="7">
    <location>
        <begin position="613"/>
        <end position="634"/>
    </location>
</feature>
<evidence type="ECO:0000256" key="2">
    <source>
        <dbReference type="ARBA" id="ARBA00005236"/>
    </source>
</evidence>
<feature type="transmembrane region" description="Helical" evidence="7">
    <location>
        <begin position="200"/>
        <end position="227"/>
    </location>
</feature>
<keyword evidence="5 7" id="KW-1133">Transmembrane helix</keyword>
<dbReference type="EMBL" id="AP023368">
    <property type="protein sequence ID" value="BCJ98352.1"/>
    <property type="molecule type" value="Genomic_DNA"/>
</dbReference>
<evidence type="ECO:0000256" key="4">
    <source>
        <dbReference type="ARBA" id="ARBA00022692"/>
    </source>
</evidence>
<feature type="transmembrane region" description="Helical" evidence="7">
    <location>
        <begin position="248"/>
        <end position="274"/>
    </location>
</feature>
<evidence type="ECO:0000256" key="6">
    <source>
        <dbReference type="ARBA" id="ARBA00023136"/>
    </source>
</evidence>
<dbReference type="GO" id="GO:0044874">
    <property type="term" value="P:lipoprotein localization to outer membrane"/>
    <property type="evidence" value="ECO:0007669"/>
    <property type="project" value="TreeGrafter"/>
</dbReference>
<evidence type="ECO:0000259" key="8">
    <source>
        <dbReference type="Pfam" id="PF02687"/>
    </source>
</evidence>
<comment type="subcellular location">
    <subcellularLocation>
        <location evidence="1">Cell membrane</location>
        <topology evidence="1">Multi-pass membrane protein</topology>
    </subcellularLocation>
</comment>
<dbReference type="KEGG" id="acht:bsdcttw_13930"/>
<reference evidence="9 10" key="2">
    <citation type="submission" date="2020-08" db="EMBL/GenBank/DDBJ databases">
        <authorList>
            <person name="Ueki A."/>
            <person name="Tonouchi A."/>
        </authorList>
    </citation>
    <scope>NUCLEOTIDE SEQUENCE [LARGE SCALE GENOMIC DNA]</scope>
    <source>
        <strain evidence="9 10">CTTW</strain>
    </source>
</reference>
<accession>A0A7I8DJ58</accession>
<evidence type="ECO:0000256" key="3">
    <source>
        <dbReference type="ARBA" id="ARBA00022475"/>
    </source>
</evidence>
<feature type="transmembrane region" description="Helical" evidence="7">
    <location>
        <begin position="379"/>
        <end position="398"/>
    </location>
</feature>
<feature type="transmembrane region" description="Helical" evidence="7">
    <location>
        <begin position="294"/>
        <end position="316"/>
    </location>
</feature>
<comment type="similarity">
    <text evidence="2">Belongs to the ABC-4 integral membrane protein family. LolC/E subfamily.</text>
</comment>
<organism evidence="9 10">
    <name type="scientific">Anaerocolumna chitinilytica</name>
    <dbReference type="NCBI Taxonomy" id="1727145"/>
    <lineage>
        <taxon>Bacteria</taxon>
        <taxon>Bacillati</taxon>
        <taxon>Bacillota</taxon>
        <taxon>Clostridia</taxon>
        <taxon>Lachnospirales</taxon>
        <taxon>Lachnospiraceae</taxon>
        <taxon>Anaerocolumna</taxon>
    </lineage>
</organism>